<keyword evidence="1" id="KW-1133">Transmembrane helix</keyword>
<name>A0AA86YYV8_PROST</name>
<gene>
    <name evidence="2" type="ORF">PROSTU_02523</name>
</gene>
<reference evidence="3" key="1">
    <citation type="submission" date="2008-04" db="EMBL/GenBank/DDBJ databases">
        <title>Draft genome sequence of Providencia stuartii (ATCC 25827).</title>
        <authorList>
            <person name="Sudarsanam P."/>
            <person name="Ley R."/>
            <person name="Guruge J."/>
            <person name="Turnbaugh P.J."/>
            <person name="Mahowald M."/>
            <person name="Liep D."/>
            <person name="Gordon J."/>
        </authorList>
    </citation>
    <scope>NUCLEOTIDE SEQUENCE [LARGE SCALE GENOMIC DNA]</scope>
    <source>
        <strain evidence="3">ATCC 25827</strain>
    </source>
</reference>
<comment type="caution">
    <text evidence="2">The sequence shown here is derived from an EMBL/GenBank/DDBJ whole genome shotgun (WGS) entry which is preliminary data.</text>
</comment>
<keyword evidence="1" id="KW-0812">Transmembrane</keyword>
<dbReference type="EMBL" id="ABJD02000101">
    <property type="protein sequence ID" value="EDU59334.1"/>
    <property type="molecule type" value="Genomic_DNA"/>
</dbReference>
<feature type="transmembrane region" description="Helical" evidence="1">
    <location>
        <begin position="7"/>
        <end position="26"/>
    </location>
</feature>
<sequence length="195" mass="23161">MRKFKNLNWTIIFMAIGILVSLFLHYSSQKNEINKEKINIENERNNIRTMFAYEISHNQSNLNFLDGTKKVGFNQEKCQTENCVPSAVELNAFADIRLKVINSLRDDVYTIYLPKIYLLEPKEVSLIMNYYYNQKNLLKNSRDIHLELAKNRNNKKWLEEKTYVLNQNFEDEYSLGKEILKMYQSHIPKEKLVAP</sequence>
<protein>
    <submittedName>
        <fullName evidence="2">Uncharacterized protein</fullName>
    </submittedName>
</protein>
<dbReference type="AlphaFoldDB" id="A0AA86YYV8"/>
<evidence type="ECO:0000256" key="1">
    <source>
        <dbReference type="SAM" id="Phobius"/>
    </source>
</evidence>
<dbReference type="Proteomes" id="UP000004506">
    <property type="component" value="Unassembled WGS sequence"/>
</dbReference>
<keyword evidence="1" id="KW-0472">Membrane</keyword>
<organism evidence="2 3">
    <name type="scientific">Providencia stuartii ATCC 25827</name>
    <dbReference type="NCBI Taxonomy" id="471874"/>
    <lineage>
        <taxon>Bacteria</taxon>
        <taxon>Pseudomonadati</taxon>
        <taxon>Pseudomonadota</taxon>
        <taxon>Gammaproteobacteria</taxon>
        <taxon>Enterobacterales</taxon>
        <taxon>Morganellaceae</taxon>
        <taxon>Providencia</taxon>
    </lineage>
</organism>
<proteinExistence type="predicted"/>
<dbReference type="RefSeq" id="WP_004919621.1">
    <property type="nucleotide sequence ID" value="NZ_DS607663.1"/>
</dbReference>
<evidence type="ECO:0000313" key="3">
    <source>
        <dbReference type="Proteomes" id="UP000004506"/>
    </source>
</evidence>
<reference evidence="2 3" key="3">
    <citation type="submission" date="2008-05" db="EMBL/GenBank/DDBJ databases">
        <authorList>
            <person name="Fulton L."/>
            <person name="Clifton S."/>
            <person name="Fulton B."/>
            <person name="Xu J."/>
            <person name="Minx P."/>
            <person name="Pepin K.H."/>
            <person name="Johnson M."/>
            <person name="Thiruvilangam P."/>
            <person name="Bhonagiri V."/>
            <person name="Nash W.E."/>
            <person name="Mardis E.R."/>
            <person name="Wilson R.K."/>
        </authorList>
    </citation>
    <scope>NUCLEOTIDE SEQUENCE [LARGE SCALE GENOMIC DNA]</scope>
    <source>
        <strain evidence="2 3">ATCC 25827</strain>
    </source>
</reference>
<accession>A0AA86YYV8</accession>
<evidence type="ECO:0000313" key="2">
    <source>
        <dbReference type="EMBL" id="EDU59334.1"/>
    </source>
</evidence>
<reference evidence="3" key="2">
    <citation type="submission" date="2008-04" db="EMBL/GenBank/DDBJ databases">
        <title>Draft genome sequence of Providencia stuartii(ATCC 25827).</title>
        <authorList>
            <person name="Sudarsanam P."/>
            <person name="Ley R."/>
            <person name="Guruge J."/>
            <person name="Turnbaugh P.J."/>
            <person name="Mahowald M."/>
            <person name="Liep D."/>
            <person name="Gordon J."/>
        </authorList>
    </citation>
    <scope>NUCLEOTIDE SEQUENCE [LARGE SCALE GENOMIC DNA]</scope>
    <source>
        <strain evidence="3">ATCC 25827</strain>
    </source>
</reference>